<evidence type="ECO:0000256" key="2">
    <source>
        <dbReference type="SAM" id="SignalP"/>
    </source>
</evidence>
<evidence type="ECO:0000313" key="5">
    <source>
        <dbReference type="Proteomes" id="UP000565572"/>
    </source>
</evidence>
<evidence type="ECO:0000259" key="3">
    <source>
        <dbReference type="SMART" id="SM00894"/>
    </source>
</evidence>
<feature type="region of interest" description="Disordered" evidence="1">
    <location>
        <begin position="371"/>
        <end position="412"/>
    </location>
</feature>
<feature type="chain" id="PRO_5030627249" description="Excalibur calcium-binding domain-containing protein" evidence="2">
    <location>
        <begin position="27"/>
        <end position="412"/>
    </location>
</feature>
<dbReference type="InterPro" id="IPR008613">
    <property type="entry name" value="Excalibur_Ca-bd_domain"/>
</dbReference>
<dbReference type="Pfam" id="PF05901">
    <property type="entry name" value="Excalibur"/>
    <property type="match status" value="1"/>
</dbReference>
<feature type="domain" description="Excalibur calcium-binding" evidence="3">
    <location>
        <begin position="358"/>
        <end position="411"/>
    </location>
</feature>
<evidence type="ECO:0000313" key="4">
    <source>
        <dbReference type="EMBL" id="MBB3326963.1"/>
    </source>
</evidence>
<accession>A0A7W5P6Z7</accession>
<feature type="compositionally biased region" description="Basic and acidic residues" evidence="1">
    <location>
        <begin position="377"/>
        <end position="412"/>
    </location>
</feature>
<gene>
    <name evidence="4" type="ORF">FHX39_001907</name>
</gene>
<dbReference type="RefSeq" id="WP_198423330.1">
    <property type="nucleotide sequence ID" value="NZ_JACHZG010000001.1"/>
</dbReference>
<dbReference type="SMART" id="SM00894">
    <property type="entry name" value="Excalibur"/>
    <property type="match status" value="1"/>
</dbReference>
<keyword evidence="2" id="KW-0732">Signal</keyword>
<name>A0A7W5P6Z7_9ACTN</name>
<keyword evidence="5" id="KW-1185">Reference proteome</keyword>
<feature type="signal peptide" evidence="2">
    <location>
        <begin position="1"/>
        <end position="26"/>
    </location>
</feature>
<proteinExistence type="predicted"/>
<protein>
    <recommendedName>
        <fullName evidence="3">Excalibur calcium-binding domain-containing protein</fullName>
    </recommendedName>
</protein>
<dbReference type="EMBL" id="JACHZG010000001">
    <property type="protein sequence ID" value="MBB3326963.1"/>
    <property type="molecule type" value="Genomic_DNA"/>
</dbReference>
<dbReference type="Proteomes" id="UP000565572">
    <property type="component" value="Unassembled WGS sequence"/>
</dbReference>
<organism evidence="4 5">
    <name type="scientific">Microlunatus antarcticus</name>
    <dbReference type="NCBI Taxonomy" id="53388"/>
    <lineage>
        <taxon>Bacteria</taxon>
        <taxon>Bacillati</taxon>
        <taxon>Actinomycetota</taxon>
        <taxon>Actinomycetes</taxon>
        <taxon>Propionibacteriales</taxon>
        <taxon>Propionibacteriaceae</taxon>
        <taxon>Microlunatus</taxon>
    </lineage>
</organism>
<reference evidence="4 5" key="1">
    <citation type="submission" date="2020-08" db="EMBL/GenBank/DDBJ databases">
        <title>Sequencing the genomes of 1000 actinobacteria strains.</title>
        <authorList>
            <person name="Klenk H.-P."/>
        </authorList>
    </citation>
    <scope>NUCLEOTIDE SEQUENCE [LARGE SCALE GENOMIC DNA]</scope>
    <source>
        <strain evidence="4 5">DSM 11053</strain>
    </source>
</reference>
<sequence>MRSLRVAAAFALAALGLVGLAPSASAADAATIYPITEPAGFYEGFGGEITIDYACTMPTTAKDALGVRVLQDVTGATLAFTGSSGVTCDGTRRTVVVDLTSDGNDPLGPQSKGGPARAEVSLQESRLDQAISIVRTDVDPMPPVVTPSIVVDGDVVFTTATQGSVTLDVQCNSWASGVSVSVQGEDEATGDAGIACAQDRTVTVPLTAKGAGFRVGTQTVELRAQLADEVTLVTKVDLRRGTPVPPAPVKRTVSLTVDASPETVTQGKKITIKGSVRRDGEKVKLKTALEFRADGGDYAKVKTVKSSSKGVLKTTVKASRSGTFRYVYAGSSTTEAGASPGDHIVVTPKPKPLPKPKAYKNCTALVKVYPHGVGKPGAEDKGGDVTDFTRDKKTYAKNKKSDRDKDGIACER</sequence>
<comment type="caution">
    <text evidence="4">The sequence shown here is derived from an EMBL/GenBank/DDBJ whole genome shotgun (WGS) entry which is preliminary data.</text>
</comment>
<evidence type="ECO:0000256" key="1">
    <source>
        <dbReference type="SAM" id="MobiDB-lite"/>
    </source>
</evidence>
<dbReference type="AlphaFoldDB" id="A0A7W5P6Z7"/>